<keyword evidence="4" id="KW-0808">Transferase</keyword>
<feature type="compositionally biased region" description="Low complexity" evidence="5">
    <location>
        <begin position="69"/>
        <end position="82"/>
    </location>
</feature>
<keyword evidence="9" id="KW-1185">Reference proteome</keyword>
<evidence type="ECO:0000256" key="6">
    <source>
        <dbReference type="SAM" id="Phobius"/>
    </source>
</evidence>
<evidence type="ECO:0000313" key="9">
    <source>
        <dbReference type="Proteomes" id="UP000887229"/>
    </source>
</evidence>
<evidence type="ECO:0000256" key="4">
    <source>
        <dbReference type="ARBA" id="ARBA00022679"/>
    </source>
</evidence>
<evidence type="ECO:0000259" key="7">
    <source>
        <dbReference type="Pfam" id="PF03407"/>
    </source>
</evidence>
<proteinExistence type="inferred from homology"/>
<comment type="similarity">
    <text evidence="1">Belongs to the glycosyltransferase 34 family.</text>
</comment>
<dbReference type="GeneID" id="70297212"/>
<dbReference type="AlphaFoldDB" id="A0A9P8CRB6"/>
<evidence type="ECO:0000256" key="5">
    <source>
        <dbReference type="SAM" id="MobiDB-lite"/>
    </source>
</evidence>
<dbReference type="PANTHER" id="PTHR31306">
    <property type="entry name" value="ALPHA-1,6-MANNOSYLTRANSFERASE MNN11-RELATED"/>
    <property type="match status" value="1"/>
</dbReference>
<keyword evidence="6" id="KW-0812">Transmembrane</keyword>
<dbReference type="RefSeq" id="XP_046120497.1">
    <property type="nucleotide sequence ID" value="XM_046266309.1"/>
</dbReference>
<feature type="transmembrane region" description="Helical" evidence="6">
    <location>
        <begin position="12"/>
        <end position="33"/>
    </location>
</feature>
<dbReference type="InterPro" id="IPR008630">
    <property type="entry name" value="Glyco_trans_34"/>
</dbReference>
<feature type="region of interest" description="Disordered" evidence="5">
    <location>
        <begin position="52"/>
        <end position="82"/>
    </location>
</feature>
<evidence type="ECO:0000256" key="3">
    <source>
        <dbReference type="ARBA" id="ARBA00022676"/>
    </source>
</evidence>
<dbReference type="SUPFAM" id="SSF53448">
    <property type="entry name" value="Nucleotide-diphospho-sugar transferases"/>
    <property type="match status" value="1"/>
</dbReference>
<evidence type="ECO:0000313" key="8">
    <source>
        <dbReference type="EMBL" id="KAG9256573.1"/>
    </source>
</evidence>
<dbReference type="EMBL" id="MU251247">
    <property type="protein sequence ID" value="KAG9256573.1"/>
    <property type="molecule type" value="Genomic_DNA"/>
</dbReference>
<gene>
    <name evidence="8" type="ORF">F5Z01DRAFT_697312</name>
</gene>
<accession>A0A9P8CRB6</accession>
<dbReference type="GO" id="GO:0016757">
    <property type="term" value="F:glycosyltransferase activity"/>
    <property type="evidence" value="ECO:0007669"/>
    <property type="project" value="UniProtKB-KW"/>
</dbReference>
<dbReference type="OrthoDB" id="3763672at2759"/>
<organism evidence="8 9">
    <name type="scientific">Emericellopsis atlantica</name>
    <dbReference type="NCBI Taxonomy" id="2614577"/>
    <lineage>
        <taxon>Eukaryota</taxon>
        <taxon>Fungi</taxon>
        <taxon>Dikarya</taxon>
        <taxon>Ascomycota</taxon>
        <taxon>Pezizomycotina</taxon>
        <taxon>Sordariomycetes</taxon>
        <taxon>Hypocreomycetidae</taxon>
        <taxon>Hypocreales</taxon>
        <taxon>Bionectriaceae</taxon>
        <taxon>Emericellopsis</taxon>
    </lineage>
</organism>
<dbReference type="Pfam" id="PF03407">
    <property type="entry name" value="Nucleotid_trans"/>
    <property type="match status" value="1"/>
</dbReference>
<reference evidence="8" key="1">
    <citation type="journal article" date="2021" name="IMA Fungus">
        <title>Genomic characterization of three marine fungi, including Emericellopsis atlantica sp. nov. with signatures of a generalist lifestyle and marine biomass degradation.</title>
        <authorList>
            <person name="Hagestad O.C."/>
            <person name="Hou L."/>
            <person name="Andersen J.H."/>
            <person name="Hansen E.H."/>
            <person name="Altermark B."/>
            <person name="Li C."/>
            <person name="Kuhnert E."/>
            <person name="Cox R.J."/>
            <person name="Crous P.W."/>
            <person name="Spatafora J.W."/>
            <person name="Lail K."/>
            <person name="Amirebrahimi M."/>
            <person name="Lipzen A."/>
            <person name="Pangilinan J."/>
            <person name="Andreopoulos W."/>
            <person name="Hayes R.D."/>
            <person name="Ng V."/>
            <person name="Grigoriev I.V."/>
            <person name="Jackson S.A."/>
            <person name="Sutton T.D.S."/>
            <person name="Dobson A.D.W."/>
            <person name="Rama T."/>
        </authorList>
    </citation>
    <scope>NUCLEOTIDE SEQUENCE</scope>
    <source>
        <strain evidence="8">TS7</strain>
    </source>
</reference>
<keyword evidence="6" id="KW-1133">Transmembrane helix</keyword>
<protein>
    <recommendedName>
        <fullName evidence="7">Nucleotide-diphospho-sugar transferase domain-containing protein</fullName>
    </recommendedName>
</protein>
<dbReference type="GO" id="GO:0000139">
    <property type="term" value="C:Golgi membrane"/>
    <property type="evidence" value="ECO:0007669"/>
    <property type="project" value="TreeGrafter"/>
</dbReference>
<evidence type="ECO:0000256" key="2">
    <source>
        <dbReference type="ARBA" id="ARBA00007033"/>
    </source>
</evidence>
<name>A0A9P8CRB6_9HYPO</name>
<evidence type="ECO:0000256" key="1">
    <source>
        <dbReference type="ARBA" id="ARBA00005664"/>
    </source>
</evidence>
<dbReference type="Gene3D" id="3.90.550.10">
    <property type="entry name" value="Spore Coat Polysaccharide Biosynthesis Protein SpsA, Chain A"/>
    <property type="match status" value="1"/>
</dbReference>
<keyword evidence="3" id="KW-0328">Glycosyltransferase</keyword>
<dbReference type="InterPro" id="IPR005069">
    <property type="entry name" value="Nucl-diP-sugar_transferase"/>
</dbReference>
<keyword evidence="6" id="KW-0472">Membrane</keyword>
<dbReference type="PANTHER" id="PTHR31306:SF3">
    <property type="entry name" value="NUCLEOTIDE-DIPHOSPHO-SUGAR TRANSFERASE DOMAIN-CONTAINING PROTEIN"/>
    <property type="match status" value="1"/>
</dbReference>
<comment type="similarity">
    <text evidence="2">Belongs to the glycosyltransferase 77 family.</text>
</comment>
<dbReference type="GO" id="GO:0006487">
    <property type="term" value="P:protein N-linked glycosylation"/>
    <property type="evidence" value="ECO:0007669"/>
    <property type="project" value="TreeGrafter"/>
</dbReference>
<comment type="caution">
    <text evidence="8">The sequence shown here is derived from an EMBL/GenBank/DDBJ whole genome shotgun (WGS) entry which is preliminary data.</text>
</comment>
<sequence length="412" mass="46669">MFGAQARSNKATVLFVGAVVFMAVFVGLVYNHLDYWSAPAKTAAPNVPAVVVEDDKSKTPAPPAPPAPESESNAEAPAIPEESSITNAQLRQTYLKDIYSPSIKPDAKKYKPWGAFEWELPGEAFFKEGLGEDLCIIDLDSRGFLEPGQVFHGDQLMSWDHADKLHGLSTGILNHWVYAQIHGYKYYYIEIDEYEDRRDSWKKPPIMAEILKDHKTCIYMDSDAIFHHMDLPFEWLMNYWQINPENNSMALAFDPVSEKNTDKFGQVYVNTGFIVVQNNEKTFEIMTEWEDCANDGGKHPECTEFRTNGPGHPTDQGGFGTYTRYDFEDDIKQLPCTEANGFLESHSGCAGIFIKHLWTGKKDWIKISIGEQLPGRYLEAFHEGFLAEKESYYFTEKDLFDGKTHPQVAASP</sequence>
<dbReference type="Proteomes" id="UP000887229">
    <property type="component" value="Unassembled WGS sequence"/>
</dbReference>
<dbReference type="InterPro" id="IPR029044">
    <property type="entry name" value="Nucleotide-diphossugar_trans"/>
</dbReference>
<feature type="domain" description="Nucleotide-diphospho-sugar transferase" evidence="7">
    <location>
        <begin position="200"/>
        <end position="344"/>
    </location>
</feature>